<keyword evidence="3" id="KW-0732">Signal</keyword>
<evidence type="ECO:0000313" key="4">
    <source>
        <dbReference type="EnsemblMetazoa" id="XP_024084165.1"/>
    </source>
</evidence>
<accession>A0A8I6SUJ5</accession>
<dbReference type="AlphaFoldDB" id="A0A8I6SUJ5"/>
<keyword evidence="5" id="KW-1185">Reference proteome</keyword>
<evidence type="ECO:0000256" key="3">
    <source>
        <dbReference type="SAM" id="SignalP"/>
    </source>
</evidence>
<evidence type="ECO:0000256" key="2">
    <source>
        <dbReference type="SAM" id="Phobius"/>
    </source>
</evidence>
<name>A0A8I6SUJ5_CIMLE</name>
<keyword evidence="2" id="KW-0472">Membrane</keyword>
<evidence type="ECO:0000313" key="5">
    <source>
        <dbReference type="Proteomes" id="UP000494040"/>
    </source>
</evidence>
<reference evidence="4" key="1">
    <citation type="submission" date="2022-01" db="UniProtKB">
        <authorList>
            <consortium name="EnsemblMetazoa"/>
        </authorList>
    </citation>
    <scope>IDENTIFICATION</scope>
</reference>
<keyword evidence="2" id="KW-0812">Transmembrane</keyword>
<dbReference type="GeneID" id="112127422"/>
<dbReference type="OrthoDB" id="6585798at2759"/>
<proteinExistence type="predicted"/>
<feature type="signal peptide" evidence="3">
    <location>
        <begin position="1"/>
        <end position="21"/>
    </location>
</feature>
<organism evidence="4 5">
    <name type="scientific">Cimex lectularius</name>
    <name type="common">Bed bug</name>
    <name type="synonym">Acanthia lectularia</name>
    <dbReference type="NCBI Taxonomy" id="79782"/>
    <lineage>
        <taxon>Eukaryota</taxon>
        <taxon>Metazoa</taxon>
        <taxon>Ecdysozoa</taxon>
        <taxon>Arthropoda</taxon>
        <taxon>Hexapoda</taxon>
        <taxon>Insecta</taxon>
        <taxon>Pterygota</taxon>
        <taxon>Neoptera</taxon>
        <taxon>Paraneoptera</taxon>
        <taxon>Hemiptera</taxon>
        <taxon>Heteroptera</taxon>
        <taxon>Panheteroptera</taxon>
        <taxon>Cimicomorpha</taxon>
        <taxon>Cimicidae</taxon>
        <taxon>Cimex</taxon>
    </lineage>
</organism>
<dbReference type="EnsemblMetazoa" id="XM_024228397.1">
    <property type="protein sequence ID" value="XP_024084165.1"/>
    <property type="gene ID" value="LOC112127422"/>
</dbReference>
<dbReference type="KEGG" id="clec:112127422"/>
<feature type="region of interest" description="Disordered" evidence="1">
    <location>
        <begin position="26"/>
        <end position="49"/>
    </location>
</feature>
<sequence length="108" mass="11781">MAWRFFNLMLALLTLAGLGWGQSSHGQPAAGSPSTPGPGSGIRRGRGWRDWHRTDPTLFNGLWKSKTPLGNAELYVVLALLIGFVTVVIGCWLSDNCWSPEPELMTLA</sequence>
<keyword evidence="2" id="KW-1133">Transmembrane helix</keyword>
<feature type="transmembrane region" description="Helical" evidence="2">
    <location>
        <begin position="74"/>
        <end position="93"/>
    </location>
</feature>
<protein>
    <submittedName>
        <fullName evidence="4">Uncharacterized protein</fullName>
    </submittedName>
</protein>
<dbReference type="Proteomes" id="UP000494040">
    <property type="component" value="Unassembled WGS sequence"/>
</dbReference>
<feature type="chain" id="PRO_5035187982" evidence="3">
    <location>
        <begin position="22"/>
        <end position="108"/>
    </location>
</feature>
<dbReference type="RefSeq" id="XP_024084165.1">
    <property type="nucleotide sequence ID" value="XM_024228397.1"/>
</dbReference>
<evidence type="ECO:0000256" key="1">
    <source>
        <dbReference type="SAM" id="MobiDB-lite"/>
    </source>
</evidence>